<keyword evidence="3" id="KW-1185">Reference proteome</keyword>
<protein>
    <submittedName>
        <fullName evidence="2">Uncharacterized protein</fullName>
    </submittedName>
</protein>
<keyword evidence="1" id="KW-0812">Transmembrane</keyword>
<dbReference type="Proteomes" id="UP000775872">
    <property type="component" value="Unassembled WGS sequence"/>
</dbReference>
<evidence type="ECO:0000313" key="3">
    <source>
        <dbReference type="Proteomes" id="UP000775872"/>
    </source>
</evidence>
<accession>A0A9N9ZHT3</accession>
<evidence type="ECO:0000256" key="1">
    <source>
        <dbReference type="SAM" id="Phobius"/>
    </source>
</evidence>
<name>A0A9N9ZHT3_9HYPO</name>
<comment type="caution">
    <text evidence="2">The sequence shown here is derived from an EMBL/GenBank/DDBJ whole genome shotgun (WGS) entry which is preliminary data.</text>
</comment>
<keyword evidence="1" id="KW-1133">Transmembrane helix</keyword>
<reference evidence="2 3" key="2">
    <citation type="submission" date="2021-10" db="EMBL/GenBank/DDBJ databases">
        <authorList>
            <person name="Piombo E."/>
        </authorList>
    </citation>
    <scope>NUCLEOTIDE SEQUENCE [LARGE SCALE GENOMIC DNA]</scope>
</reference>
<evidence type="ECO:0000313" key="2">
    <source>
        <dbReference type="EMBL" id="CAH0055781.1"/>
    </source>
</evidence>
<dbReference type="AlphaFoldDB" id="A0A9N9ZHT3"/>
<feature type="transmembrane region" description="Helical" evidence="1">
    <location>
        <begin position="17"/>
        <end position="42"/>
    </location>
</feature>
<reference evidence="3" key="1">
    <citation type="submission" date="2019-06" db="EMBL/GenBank/DDBJ databases">
        <authorList>
            <person name="Broberg M."/>
        </authorList>
    </citation>
    <scope>NUCLEOTIDE SEQUENCE [LARGE SCALE GENOMIC DNA]</scope>
</reference>
<organism evidence="2 3">
    <name type="scientific">Clonostachys solani</name>
    <dbReference type="NCBI Taxonomy" id="160281"/>
    <lineage>
        <taxon>Eukaryota</taxon>
        <taxon>Fungi</taxon>
        <taxon>Dikarya</taxon>
        <taxon>Ascomycota</taxon>
        <taxon>Pezizomycotina</taxon>
        <taxon>Sordariomycetes</taxon>
        <taxon>Hypocreomycetidae</taxon>
        <taxon>Hypocreales</taxon>
        <taxon>Bionectriaceae</taxon>
        <taxon>Clonostachys</taxon>
    </lineage>
</organism>
<gene>
    <name evidence="2" type="ORF">CSOL1703_00017976</name>
</gene>
<sequence>MVLGENAAKSTGLQDPVFYALLIVGPSQIQLDIAYLFAVIIYQNRRFININFSDRTLLTQDLASISQRPIMSFVEETEWSLVIAGNRFGFDYSRAREW</sequence>
<proteinExistence type="predicted"/>
<keyword evidence="1" id="KW-0472">Membrane</keyword>
<dbReference type="EMBL" id="CABFOC020000060">
    <property type="protein sequence ID" value="CAH0055781.1"/>
    <property type="molecule type" value="Genomic_DNA"/>
</dbReference>